<accession>A0A1I4UPB1</accession>
<feature type="transmembrane region" description="Helical" evidence="8">
    <location>
        <begin position="329"/>
        <end position="347"/>
    </location>
</feature>
<dbReference type="AlphaFoldDB" id="A0A1I4UPB1"/>
<dbReference type="InterPro" id="IPR000715">
    <property type="entry name" value="Glycosyl_transferase_4"/>
</dbReference>
<feature type="transmembrane region" description="Helical" evidence="8">
    <location>
        <begin position="122"/>
        <end position="142"/>
    </location>
</feature>
<dbReference type="Proteomes" id="UP000199611">
    <property type="component" value="Unassembled WGS sequence"/>
</dbReference>
<dbReference type="EMBL" id="FOUU01000006">
    <property type="protein sequence ID" value="SFM90806.1"/>
    <property type="molecule type" value="Genomic_DNA"/>
</dbReference>
<dbReference type="OrthoDB" id="9783652at2"/>
<feature type="transmembrane region" description="Helical" evidence="8">
    <location>
        <begin position="175"/>
        <end position="193"/>
    </location>
</feature>
<evidence type="ECO:0000256" key="3">
    <source>
        <dbReference type="ARBA" id="ARBA00022679"/>
    </source>
</evidence>
<keyword evidence="4 8" id="KW-0812">Transmembrane</keyword>
<feature type="transmembrane region" description="Helical" evidence="8">
    <location>
        <begin position="90"/>
        <end position="110"/>
    </location>
</feature>
<feature type="binding site" evidence="7">
    <location>
        <position position="228"/>
    </location>
    <ligand>
        <name>Mg(2+)</name>
        <dbReference type="ChEBI" id="CHEBI:18420"/>
    </ligand>
</feature>
<dbReference type="RefSeq" id="WP_093395324.1">
    <property type="nucleotide sequence ID" value="NZ_FOUU01000006.1"/>
</dbReference>
<evidence type="ECO:0000313" key="10">
    <source>
        <dbReference type="Proteomes" id="UP000199611"/>
    </source>
</evidence>
<name>A0A1I4UPB1_9BACT</name>
<dbReference type="PANTHER" id="PTHR22926:SF3">
    <property type="entry name" value="UNDECAPRENYL-PHOSPHATE ALPHA-N-ACETYLGLUCOSAMINYL 1-PHOSPHATE TRANSFERASE"/>
    <property type="match status" value="1"/>
</dbReference>
<evidence type="ECO:0000256" key="8">
    <source>
        <dbReference type="SAM" id="Phobius"/>
    </source>
</evidence>
<protein>
    <submittedName>
        <fullName evidence="9">UDP-N-acetylmuramyl pentapeptide phosphotransferase/UDP-N-acetylglucosamine-1-phosphate transferase</fullName>
    </submittedName>
</protein>
<evidence type="ECO:0000313" key="9">
    <source>
        <dbReference type="EMBL" id="SFM90806.1"/>
    </source>
</evidence>
<feature type="transmembrane region" description="Helical" evidence="8">
    <location>
        <begin position="49"/>
        <end position="70"/>
    </location>
</feature>
<dbReference type="Pfam" id="PF00953">
    <property type="entry name" value="Glycos_transf_4"/>
    <property type="match status" value="1"/>
</dbReference>
<keyword evidence="10" id="KW-1185">Reference proteome</keyword>
<dbReference type="STRING" id="39841.SAMN05660836_01910"/>
<dbReference type="CDD" id="cd06853">
    <property type="entry name" value="GT_WecA_like"/>
    <property type="match status" value="1"/>
</dbReference>
<keyword evidence="3 9" id="KW-0808">Transferase</keyword>
<dbReference type="GO" id="GO:0016780">
    <property type="term" value="F:phosphotransferase activity, for other substituted phosphate groups"/>
    <property type="evidence" value="ECO:0007669"/>
    <property type="project" value="InterPro"/>
</dbReference>
<dbReference type="GO" id="GO:0009103">
    <property type="term" value="P:lipopolysaccharide biosynthetic process"/>
    <property type="evidence" value="ECO:0007669"/>
    <property type="project" value="TreeGrafter"/>
</dbReference>
<feature type="binding site" evidence="7">
    <location>
        <position position="168"/>
    </location>
    <ligand>
        <name>Mg(2+)</name>
        <dbReference type="ChEBI" id="CHEBI:18420"/>
    </ligand>
</feature>
<reference evidence="9 10" key="1">
    <citation type="submission" date="2016-10" db="EMBL/GenBank/DDBJ databases">
        <authorList>
            <person name="de Groot N.N."/>
        </authorList>
    </citation>
    <scope>NUCLEOTIDE SEQUENCE [LARGE SCALE GENOMIC DNA]</scope>
    <source>
        <strain evidence="9 10">DSM 9990</strain>
    </source>
</reference>
<keyword evidence="5 8" id="KW-1133">Transmembrane helix</keyword>
<feature type="transmembrane region" description="Helical" evidence="8">
    <location>
        <begin position="304"/>
        <end position="323"/>
    </location>
</feature>
<evidence type="ECO:0000256" key="6">
    <source>
        <dbReference type="ARBA" id="ARBA00023136"/>
    </source>
</evidence>
<evidence type="ECO:0000256" key="4">
    <source>
        <dbReference type="ARBA" id="ARBA00022692"/>
    </source>
</evidence>
<organism evidence="9 10">
    <name type="scientific">Thermodesulforhabdus norvegica</name>
    <dbReference type="NCBI Taxonomy" id="39841"/>
    <lineage>
        <taxon>Bacteria</taxon>
        <taxon>Pseudomonadati</taxon>
        <taxon>Thermodesulfobacteriota</taxon>
        <taxon>Syntrophobacteria</taxon>
        <taxon>Syntrophobacterales</taxon>
        <taxon>Thermodesulforhabdaceae</taxon>
        <taxon>Thermodesulforhabdus</taxon>
    </lineage>
</organism>
<keyword evidence="7" id="KW-0479">Metal-binding</keyword>
<keyword evidence="6 8" id="KW-0472">Membrane</keyword>
<comment type="cofactor">
    <cofactor evidence="7">
        <name>Mg(2+)</name>
        <dbReference type="ChEBI" id="CHEBI:18420"/>
    </cofactor>
</comment>
<gene>
    <name evidence="9" type="ORF">SAMN05660836_01910</name>
</gene>
<dbReference type="GO" id="GO:0044038">
    <property type="term" value="P:cell wall macromolecule biosynthetic process"/>
    <property type="evidence" value="ECO:0007669"/>
    <property type="project" value="TreeGrafter"/>
</dbReference>
<keyword evidence="7" id="KW-0460">Magnesium</keyword>
<feature type="transmembrane region" description="Helical" evidence="8">
    <location>
        <begin position="199"/>
        <end position="217"/>
    </location>
</feature>
<dbReference type="GO" id="GO:0071555">
    <property type="term" value="P:cell wall organization"/>
    <property type="evidence" value="ECO:0007669"/>
    <property type="project" value="TreeGrafter"/>
</dbReference>
<sequence length="535" mass="60062">MEPGYLFLLISVFFLSWLAVMLLVPLVMRFANKYKLLDKPSERKVHQIPIPRVGGIALFSAFTISFAVFYAGLCYKLHLPILHILDKPQWIGLLIGGGLVFVTGLIDDVLGLTPGIKLIGQIIAASCAYFGGLTITQINLPFAGPLHLGWFSFPFTILWFLIIINGFNLLDGVDGLATTLTFVTGFFLLLYCLQNNREYLALPAVIIMGVSLGFLHFNMNPARIFMGDSGSYFLGFQLAALALKACTSEDGISSPGVPLLIFLVPLTDVLMATVRRILRGHGIFNPDTDHIHHCLLKKGFSQNAIISTIGLTTALTGTAGLTLPYLDPLMNFCLLSTLAFFLTLFMARIGYLSCLYGSGSGQFEHTTWSYISLFAMLWKYRIRVHKVREHESLLPILIEVLNPLQPDFARLELFHQPQNLPEIQTGYHKNVTTSEIKITKKSSLKYGTTYALTLNIPLVINNSLFGTFLIKNVPKVHFVSHRFVMWYVQKIADYLTSSLWRIYTEREKSLIRRKAVSREESAVPRRLVYVLIQGR</sequence>
<dbReference type="GO" id="GO:0046872">
    <property type="term" value="F:metal ion binding"/>
    <property type="evidence" value="ECO:0007669"/>
    <property type="project" value="UniProtKB-KW"/>
</dbReference>
<proteinExistence type="predicted"/>
<evidence type="ECO:0000256" key="5">
    <source>
        <dbReference type="ARBA" id="ARBA00022989"/>
    </source>
</evidence>
<feature type="transmembrane region" description="Helical" evidence="8">
    <location>
        <begin position="148"/>
        <end position="168"/>
    </location>
</feature>
<evidence type="ECO:0000256" key="2">
    <source>
        <dbReference type="ARBA" id="ARBA00022475"/>
    </source>
</evidence>
<keyword evidence="2" id="KW-1003">Cell membrane</keyword>
<evidence type="ECO:0000256" key="7">
    <source>
        <dbReference type="PIRSR" id="PIRSR600715-1"/>
    </source>
</evidence>
<comment type="subcellular location">
    <subcellularLocation>
        <location evidence="1">Cell membrane</location>
        <topology evidence="1">Multi-pass membrane protein</topology>
    </subcellularLocation>
</comment>
<dbReference type="PANTHER" id="PTHR22926">
    <property type="entry name" value="PHOSPHO-N-ACETYLMURAMOYL-PENTAPEPTIDE-TRANSFERASE"/>
    <property type="match status" value="1"/>
</dbReference>
<dbReference type="GO" id="GO:0005886">
    <property type="term" value="C:plasma membrane"/>
    <property type="evidence" value="ECO:0007669"/>
    <property type="project" value="UniProtKB-SubCell"/>
</dbReference>
<evidence type="ECO:0000256" key="1">
    <source>
        <dbReference type="ARBA" id="ARBA00004651"/>
    </source>
</evidence>
<feature type="transmembrane region" description="Helical" evidence="8">
    <location>
        <begin position="6"/>
        <end position="28"/>
    </location>
</feature>